<name>A0ABV3QT77_9GAMM</name>
<evidence type="ECO:0008006" key="4">
    <source>
        <dbReference type="Google" id="ProtNLM"/>
    </source>
</evidence>
<feature type="transmembrane region" description="Helical" evidence="1">
    <location>
        <begin position="94"/>
        <end position="116"/>
    </location>
</feature>
<sequence length="132" mass="14888">MNYDQAWMGYGWIGGVEAGAISLAVGFVLYLLFHGLGRRNGWSDARQIGWAYLLALVLTARVDAWNLFYFNYARLQSLQLLRAKLAEVHDPDGIGTRVLCELLGAALGVFVAWVLCGRHWRRQPPDRPSERP</sequence>
<keyword evidence="1" id="KW-0812">Transmembrane</keyword>
<dbReference type="Proteomes" id="UP001556170">
    <property type="component" value="Unassembled WGS sequence"/>
</dbReference>
<organism evidence="2 3">
    <name type="scientific">Rhodanobacter geophilus</name>
    <dbReference type="NCBI Taxonomy" id="3162488"/>
    <lineage>
        <taxon>Bacteria</taxon>
        <taxon>Pseudomonadati</taxon>
        <taxon>Pseudomonadota</taxon>
        <taxon>Gammaproteobacteria</taxon>
        <taxon>Lysobacterales</taxon>
        <taxon>Rhodanobacteraceae</taxon>
        <taxon>Rhodanobacter</taxon>
    </lineage>
</organism>
<keyword evidence="1" id="KW-1133">Transmembrane helix</keyword>
<feature type="transmembrane region" description="Helical" evidence="1">
    <location>
        <begin position="48"/>
        <end position="68"/>
    </location>
</feature>
<evidence type="ECO:0000313" key="2">
    <source>
        <dbReference type="EMBL" id="MEW9625767.1"/>
    </source>
</evidence>
<keyword evidence="1" id="KW-0472">Membrane</keyword>
<evidence type="ECO:0000256" key="1">
    <source>
        <dbReference type="SAM" id="Phobius"/>
    </source>
</evidence>
<dbReference type="RefSeq" id="WP_367846057.1">
    <property type="nucleotide sequence ID" value="NZ_JBFOHL010000019.1"/>
</dbReference>
<evidence type="ECO:0000313" key="3">
    <source>
        <dbReference type="Proteomes" id="UP001556170"/>
    </source>
</evidence>
<keyword evidence="3" id="KW-1185">Reference proteome</keyword>
<reference evidence="2 3" key="1">
    <citation type="submission" date="2024-06" db="EMBL/GenBank/DDBJ databases">
        <authorList>
            <person name="Woo H."/>
        </authorList>
    </citation>
    <scope>NUCLEOTIDE SEQUENCE [LARGE SCALE GENOMIC DNA]</scope>
    <source>
        <strain evidence="2 3">S2-g</strain>
    </source>
</reference>
<proteinExistence type="predicted"/>
<comment type="caution">
    <text evidence="2">The sequence shown here is derived from an EMBL/GenBank/DDBJ whole genome shotgun (WGS) entry which is preliminary data.</text>
</comment>
<protein>
    <recommendedName>
        <fullName evidence="4">Transmembrane protein</fullName>
    </recommendedName>
</protein>
<accession>A0ABV3QT77</accession>
<dbReference type="EMBL" id="JBFOHL010000019">
    <property type="protein sequence ID" value="MEW9625767.1"/>
    <property type="molecule type" value="Genomic_DNA"/>
</dbReference>
<gene>
    <name evidence="2" type="ORF">ABQJ56_16195</name>
</gene>
<feature type="transmembrane region" description="Helical" evidence="1">
    <location>
        <begin position="12"/>
        <end position="36"/>
    </location>
</feature>